<dbReference type="Gene3D" id="3.90.1640.10">
    <property type="entry name" value="inorganic pyrophosphatase (n-terminal core)"/>
    <property type="match status" value="1"/>
</dbReference>
<dbReference type="Gene3D" id="3.10.310.30">
    <property type="match status" value="1"/>
</dbReference>
<feature type="non-terminal residue" evidence="2">
    <location>
        <position position="1"/>
    </location>
</feature>
<organism evidence="2 3">
    <name type="scientific">Candidatus Schekmanbacteria bacterium RBG_16_38_10</name>
    <dbReference type="NCBI Taxonomy" id="1817879"/>
    <lineage>
        <taxon>Bacteria</taxon>
        <taxon>Candidatus Schekmaniibacteriota</taxon>
    </lineage>
</organism>
<dbReference type="PANTHER" id="PTHR47618">
    <property type="entry name" value="BIFUNCTIONAL OLIGORIBONUCLEASE AND PAP PHOSPHATASE NRNA"/>
    <property type="match status" value="1"/>
</dbReference>
<evidence type="ECO:0000313" key="2">
    <source>
        <dbReference type="EMBL" id="OGL46424.1"/>
    </source>
</evidence>
<proteinExistence type="predicted"/>
<feature type="domain" description="DHHA1" evidence="1">
    <location>
        <begin position="167"/>
        <end position="256"/>
    </location>
</feature>
<name>A0A1F7RZK6_9BACT</name>
<dbReference type="InterPro" id="IPR051319">
    <property type="entry name" value="Oligoribo/pAp-PDE_c-di-AMP_PDE"/>
</dbReference>
<dbReference type="AlphaFoldDB" id="A0A1F7RZK6"/>
<gene>
    <name evidence="2" type="ORF">A2W05_04545</name>
</gene>
<dbReference type="Proteomes" id="UP000178797">
    <property type="component" value="Unassembled WGS sequence"/>
</dbReference>
<dbReference type="InterPro" id="IPR003156">
    <property type="entry name" value="DHHA1_dom"/>
</dbReference>
<dbReference type="GO" id="GO:0003676">
    <property type="term" value="F:nucleic acid binding"/>
    <property type="evidence" value="ECO:0007669"/>
    <property type="project" value="InterPro"/>
</dbReference>
<accession>A0A1F7RZK6</accession>
<sequence>VFSEKYIGFIQKADVIFVVDISNWERVGELGSLIMRESKAVKICVDHHPSNSGFADLNIIDEKASSTGELIYGLGESLGVLLDENIATGLYVAVMTDTGSFRFPSTTSKVHMIVSKLLEKGIKPEKIYREIYERRSPSRMKVLGRALSNLNIECEGRVAWFYVTKEMLEEFDLSTDETDGFINMLGDIRGVMVSIFFLERNEKQVKVSLRSKEDYDVNVIANRLNGGGHAHASGILMETSLKEAIEKVLWEVKKYLTKE</sequence>
<protein>
    <recommendedName>
        <fullName evidence="1">DHHA1 domain-containing protein</fullName>
    </recommendedName>
</protein>
<dbReference type="PANTHER" id="PTHR47618:SF1">
    <property type="entry name" value="BIFUNCTIONAL OLIGORIBONUCLEASE AND PAP PHOSPHATASE NRNA"/>
    <property type="match status" value="1"/>
</dbReference>
<dbReference type="Pfam" id="PF02272">
    <property type="entry name" value="DHHA1"/>
    <property type="match status" value="1"/>
</dbReference>
<evidence type="ECO:0000259" key="1">
    <source>
        <dbReference type="Pfam" id="PF02272"/>
    </source>
</evidence>
<dbReference type="SUPFAM" id="SSF64182">
    <property type="entry name" value="DHH phosphoesterases"/>
    <property type="match status" value="1"/>
</dbReference>
<comment type="caution">
    <text evidence="2">The sequence shown here is derived from an EMBL/GenBank/DDBJ whole genome shotgun (WGS) entry which is preliminary data.</text>
</comment>
<reference evidence="2 3" key="1">
    <citation type="journal article" date="2016" name="Nat. Commun.">
        <title>Thousands of microbial genomes shed light on interconnected biogeochemical processes in an aquifer system.</title>
        <authorList>
            <person name="Anantharaman K."/>
            <person name="Brown C.T."/>
            <person name="Hug L.A."/>
            <person name="Sharon I."/>
            <person name="Castelle C.J."/>
            <person name="Probst A.J."/>
            <person name="Thomas B.C."/>
            <person name="Singh A."/>
            <person name="Wilkins M.J."/>
            <person name="Karaoz U."/>
            <person name="Brodie E.L."/>
            <person name="Williams K.H."/>
            <person name="Hubbard S.S."/>
            <person name="Banfield J.F."/>
        </authorList>
    </citation>
    <scope>NUCLEOTIDE SEQUENCE [LARGE SCALE GENOMIC DNA]</scope>
</reference>
<dbReference type="InterPro" id="IPR038763">
    <property type="entry name" value="DHH_sf"/>
</dbReference>
<dbReference type="EMBL" id="MGDE01000088">
    <property type="protein sequence ID" value="OGL46424.1"/>
    <property type="molecule type" value="Genomic_DNA"/>
</dbReference>
<evidence type="ECO:0000313" key="3">
    <source>
        <dbReference type="Proteomes" id="UP000178797"/>
    </source>
</evidence>